<proteinExistence type="predicted"/>
<reference evidence="1 2" key="1">
    <citation type="submission" date="2017-08" db="EMBL/GenBank/DDBJ databases">
        <authorList>
            <person name="de Groot N.N."/>
        </authorList>
    </citation>
    <scope>NUCLEOTIDE SEQUENCE [LARGE SCALE GENOMIC DNA]</scope>
    <source>
        <strain evidence="1 2">PfR 37</strain>
    </source>
</reference>
<evidence type="ECO:0000313" key="2">
    <source>
        <dbReference type="Proteomes" id="UP000233564"/>
    </source>
</evidence>
<sequence>MSIPSAVMRVEITKIAIKFSWPSQRARSKVGSAQMRFVPGMDKEQLEKVADAMTSLCNGMSISFIKFFMHSLAEIFRKLTKSPGKWPVSEEWPLAIYNIYAAQILEGKGSRSVESSRTRWSGVKRVFESLMLIGLVPAMNLPGKAGTNSKKRSDPSAAEVLGESYVPISPVGISDVTIPKSYLCDLNYSKNDEDFFGAMQALLQSASDTVFQVSRAYWDEMLRCHEAGEILRRSVSRSDLLVAMEDSQWQDGSHSWKNHIAYPGTREGLAYFLGAIEYHFFETGQFTRLGLSEARELPFLRSLMGNSRTPILFYEGLRKELGAKDDATNTLCRALGVLTTRDCAAATSILIHEQPRFNPESIERADAYDSNGKTLISIVSEALWFESVGAHTKLIEFTIPKERAKARKGGLLSPIASEMFFDVERLTSRLREKAKCDQPDISRKLFLVGSQHGFGHVGRVGTYFNSRHKPSVLAKMSKELEQAGFDSHNFQLSKVRNTQGILVWLRTGSLAAMAASMGNSIQVVLENYIPDWVYRRMLIRVARRFQQKLIVLATAGSPWQLSVSDFYDQEGLKNLVLELLSTGHPGSPLAKAFHKAYASSDDSGLAAVPEGEAYISLSPESVAALEVFVRAGSSAGYLGNDDLATKLYDLYDLIYAAVQSVELDNVDSAIAELISGGSRAQLKAIWKKSREYVSVFEAKVKNPLIRDS</sequence>
<comment type="caution">
    <text evidence="1">The sequence shown here is derived from an EMBL/GenBank/DDBJ whole genome shotgun (WGS) entry which is preliminary data.</text>
</comment>
<dbReference type="AlphaFoldDB" id="A0A2N1E394"/>
<dbReference type="EMBL" id="NVXX01000023">
    <property type="protein sequence ID" value="PKH18974.1"/>
    <property type="molecule type" value="Genomic_DNA"/>
</dbReference>
<protein>
    <submittedName>
        <fullName evidence="1">Uncharacterized protein</fullName>
    </submittedName>
</protein>
<accession>A0A2N1E394</accession>
<organism evidence="1 2">
    <name type="scientific">Pseudomonas fluorescens</name>
    <dbReference type="NCBI Taxonomy" id="294"/>
    <lineage>
        <taxon>Bacteria</taxon>
        <taxon>Pseudomonadati</taxon>
        <taxon>Pseudomonadota</taxon>
        <taxon>Gammaproteobacteria</taxon>
        <taxon>Pseudomonadales</taxon>
        <taxon>Pseudomonadaceae</taxon>
        <taxon>Pseudomonas</taxon>
    </lineage>
</organism>
<gene>
    <name evidence="1" type="ORF">CIB54_16545</name>
</gene>
<name>A0A2N1E394_PSEFL</name>
<dbReference type="Proteomes" id="UP000233564">
    <property type="component" value="Unassembled WGS sequence"/>
</dbReference>
<evidence type="ECO:0000313" key="1">
    <source>
        <dbReference type="EMBL" id="PKH18974.1"/>
    </source>
</evidence>